<accession>A0ACD3AYF9</accession>
<protein>
    <submittedName>
        <fullName evidence="1">Uncharacterized protein</fullName>
    </submittedName>
</protein>
<proteinExistence type="predicted"/>
<evidence type="ECO:0000313" key="1">
    <source>
        <dbReference type="EMBL" id="TFK70773.1"/>
    </source>
</evidence>
<dbReference type="Proteomes" id="UP000308600">
    <property type="component" value="Unassembled WGS sequence"/>
</dbReference>
<reference evidence="1 2" key="1">
    <citation type="journal article" date="2019" name="Nat. Ecol. Evol.">
        <title>Megaphylogeny resolves global patterns of mushroom evolution.</title>
        <authorList>
            <person name="Varga T."/>
            <person name="Krizsan K."/>
            <person name="Foldi C."/>
            <person name="Dima B."/>
            <person name="Sanchez-Garcia M."/>
            <person name="Sanchez-Ramirez S."/>
            <person name="Szollosi G.J."/>
            <person name="Szarkandi J.G."/>
            <person name="Papp V."/>
            <person name="Albert L."/>
            <person name="Andreopoulos W."/>
            <person name="Angelini C."/>
            <person name="Antonin V."/>
            <person name="Barry K.W."/>
            <person name="Bougher N.L."/>
            <person name="Buchanan P."/>
            <person name="Buyck B."/>
            <person name="Bense V."/>
            <person name="Catcheside P."/>
            <person name="Chovatia M."/>
            <person name="Cooper J."/>
            <person name="Damon W."/>
            <person name="Desjardin D."/>
            <person name="Finy P."/>
            <person name="Geml J."/>
            <person name="Haridas S."/>
            <person name="Hughes K."/>
            <person name="Justo A."/>
            <person name="Karasinski D."/>
            <person name="Kautmanova I."/>
            <person name="Kiss B."/>
            <person name="Kocsube S."/>
            <person name="Kotiranta H."/>
            <person name="LaButti K.M."/>
            <person name="Lechner B.E."/>
            <person name="Liimatainen K."/>
            <person name="Lipzen A."/>
            <person name="Lukacs Z."/>
            <person name="Mihaltcheva S."/>
            <person name="Morgado L.N."/>
            <person name="Niskanen T."/>
            <person name="Noordeloos M.E."/>
            <person name="Ohm R.A."/>
            <person name="Ortiz-Santana B."/>
            <person name="Ovrebo C."/>
            <person name="Racz N."/>
            <person name="Riley R."/>
            <person name="Savchenko A."/>
            <person name="Shiryaev A."/>
            <person name="Soop K."/>
            <person name="Spirin V."/>
            <person name="Szebenyi C."/>
            <person name="Tomsovsky M."/>
            <person name="Tulloss R.E."/>
            <person name="Uehling J."/>
            <person name="Grigoriev I.V."/>
            <person name="Vagvolgyi C."/>
            <person name="Papp T."/>
            <person name="Martin F.M."/>
            <person name="Miettinen O."/>
            <person name="Hibbett D.S."/>
            <person name="Nagy L.G."/>
        </authorList>
    </citation>
    <scope>NUCLEOTIDE SEQUENCE [LARGE SCALE GENOMIC DNA]</scope>
    <source>
        <strain evidence="1 2">NL-1719</strain>
    </source>
</reference>
<name>A0ACD3AYF9_9AGAR</name>
<organism evidence="1 2">
    <name type="scientific">Pluteus cervinus</name>
    <dbReference type="NCBI Taxonomy" id="181527"/>
    <lineage>
        <taxon>Eukaryota</taxon>
        <taxon>Fungi</taxon>
        <taxon>Dikarya</taxon>
        <taxon>Basidiomycota</taxon>
        <taxon>Agaricomycotina</taxon>
        <taxon>Agaricomycetes</taxon>
        <taxon>Agaricomycetidae</taxon>
        <taxon>Agaricales</taxon>
        <taxon>Pluteineae</taxon>
        <taxon>Pluteaceae</taxon>
        <taxon>Pluteus</taxon>
    </lineage>
</organism>
<gene>
    <name evidence="1" type="ORF">BDN72DRAFT_838598</name>
</gene>
<sequence length="278" mass="31810">MATILPLELVLDIFELSVLESPRMAPTLMYLSSYIHTSISPLLYRILVVDTDTGPRAPPKESIEKYGHHTRHLLFGQGLDDANQSVERLTIYLRSCPNIINLAIWVDVNAEDEWLDHLKKLPLIRLSVHPCSIWMDKSFVNPVHSLLPCFPQLTHLDLARQLPLSYVPCLRALPNLTYLSMESEQIVAWWKYNDLLNDSPRMKAFIVVRDSEAGVYTESDENFEGLKDPRAISCLVPNYVTDWQRGARGQPDLYDFALEKLNERMGKLDGHIKGLRLS</sequence>
<evidence type="ECO:0000313" key="2">
    <source>
        <dbReference type="Proteomes" id="UP000308600"/>
    </source>
</evidence>
<keyword evidence="2" id="KW-1185">Reference proteome</keyword>
<dbReference type="EMBL" id="ML208308">
    <property type="protein sequence ID" value="TFK70773.1"/>
    <property type="molecule type" value="Genomic_DNA"/>
</dbReference>